<sequence length="497" mass="54571">MAIFGQSPEGDAGLTSHPRRRSSRTGKTLYKYLLQGGEDAPLHLKLVLHMASAAAKPLGGRVAIVGTGSRAAMFVRGIVARPSSKVVALCEPNSIRAAYYNDLLKSLGAPTVPVYQPDDFKTMLEKEKVEMVVVTCIDALHDLYIVPALEAGVRVLTEKPMTTDVDKCRRILETVQRTGQHITVTFNYRYNPVHELVKRTIAEGKIGKVLSVHFEWLLDTVHGADYFRRWHRQKTNSGGLMVHKAGHHFDLVNWWIDAEPETVAGFGKLAFYGDKAGKEHGWARDYERARGSEAAKTDPFAIHLETDPALKAIYADAESEDGYHRDQNVFAPGIGIEDDMSVMVRYNTGTTMTYHLTAYSPWEGYHVMFNGSLGRLELNVVESQYRLPANDDGMEGLIHGNAALPNPGDATVTLHKLWQIPEVLPVKYEHAGHGGGDARMLSVLFGPAPGEQAETGDASKQGANERDGAMALAVGLLANESFKTGKFVDVKSLNLPL</sequence>
<evidence type="ECO:0000256" key="1">
    <source>
        <dbReference type="ARBA" id="ARBA00023002"/>
    </source>
</evidence>
<feature type="domain" description="Gfo/Idh/MocA-like oxidoreductase C-terminal" evidence="4">
    <location>
        <begin position="198"/>
        <end position="380"/>
    </location>
</feature>
<accession>A0A8H6YNN3</accession>
<protein>
    <submittedName>
        <fullName evidence="5">Putative oxidoreductase YteT</fullName>
    </submittedName>
</protein>
<evidence type="ECO:0000313" key="6">
    <source>
        <dbReference type="Proteomes" id="UP000620124"/>
    </source>
</evidence>
<feature type="domain" description="Gfo/Idh/MocA-like oxidoreductase N-terminal" evidence="3">
    <location>
        <begin position="61"/>
        <end position="185"/>
    </location>
</feature>
<dbReference type="PANTHER" id="PTHR43818">
    <property type="entry name" value="BCDNA.GH03377"/>
    <property type="match status" value="1"/>
</dbReference>
<organism evidence="5 6">
    <name type="scientific">Mycena venus</name>
    <dbReference type="NCBI Taxonomy" id="2733690"/>
    <lineage>
        <taxon>Eukaryota</taxon>
        <taxon>Fungi</taxon>
        <taxon>Dikarya</taxon>
        <taxon>Basidiomycota</taxon>
        <taxon>Agaricomycotina</taxon>
        <taxon>Agaricomycetes</taxon>
        <taxon>Agaricomycetidae</taxon>
        <taxon>Agaricales</taxon>
        <taxon>Marasmiineae</taxon>
        <taxon>Mycenaceae</taxon>
        <taxon>Mycena</taxon>
    </lineage>
</organism>
<proteinExistence type="predicted"/>
<dbReference type="SUPFAM" id="SSF55347">
    <property type="entry name" value="Glyceraldehyde-3-phosphate dehydrogenase-like, C-terminal domain"/>
    <property type="match status" value="1"/>
</dbReference>
<dbReference type="InterPro" id="IPR050463">
    <property type="entry name" value="Gfo/Idh/MocA_oxidrdct_glycsds"/>
</dbReference>
<dbReference type="InterPro" id="IPR000683">
    <property type="entry name" value="Gfo/Idh/MocA-like_OxRdtase_N"/>
</dbReference>
<name>A0A8H6YNN3_9AGAR</name>
<dbReference type="AlphaFoldDB" id="A0A8H6YNN3"/>
<dbReference type="Gene3D" id="3.40.50.720">
    <property type="entry name" value="NAD(P)-binding Rossmann-like Domain"/>
    <property type="match status" value="1"/>
</dbReference>
<dbReference type="InterPro" id="IPR004104">
    <property type="entry name" value="Gfo/Idh/MocA-like_OxRdtase_C"/>
</dbReference>
<dbReference type="Pfam" id="PF02894">
    <property type="entry name" value="GFO_IDH_MocA_C"/>
    <property type="match status" value="1"/>
</dbReference>
<keyword evidence="1" id="KW-0560">Oxidoreductase</keyword>
<dbReference type="Gene3D" id="3.30.360.10">
    <property type="entry name" value="Dihydrodipicolinate Reductase, domain 2"/>
    <property type="match status" value="1"/>
</dbReference>
<evidence type="ECO:0000259" key="3">
    <source>
        <dbReference type="Pfam" id="PF01408"/>
    </source>
</evidence>
<dbReference type="GO" id="GO:0016491">
    <property type="term" value="F:oxidoreductase activity"/>
    <property type="evidence" value="ECO:0007669"/>
    <property type="project" value="UniProtKB-KW"/>
</dbReference>
<keyword evidence="6" id="KW-1185">Reference proteome</keyword>
<evidence type="ECO:0000256" key="2">
    <source>
        <dbReference type="SAM" id="MobiDB-lite"/>
    </source>
</evidence>
<dbReference type="Proteomes" id="UP000620124">
    <property type="component" value="Unassembled WGS sequence"/>
</dbReference>
<evidence type="ECO:0000313" key="5">
    <source>
        <dbReference type="EMBL" id="KAF7361669.1"/>
    </source>
</evidence>
<dbReference type="GO" id="GO:0000166">
    <property type="term" value="F:nucleotide binding"/>
    <property type="evidence" value="ECO:0007669"/>
    <property type="project" value="InterPro"/>
</dbReference>
<dbReference type="EMBL" id="JACAZI010000004">
    <property type="protein sequence ID" value="KAF7361669.1"/>
    <property type="molecule type" value="Genomic_DNA"/>
</dbReference>
<dbReference type="PANTHER" id="PTHR43818:SF11">
    <property type="entry name" value="BCDNA.GH03377"/>
    <property type="match status" value="1"/>
</dbReference>
<dbReference type="Pfam" id="PF01408">
    <property type="entry name" value="GFO_IDH_MocA"/>
    <property type="match status" value="1"/>
</dbReference>
<comment type="caution">
    <text evidence="5">The sequence shown here is derived from an EMBL/GenBank/DDBJ whole genome shotgun (WGS) entry which is preliminary data.</text>
</comment>
<feature type="region of interest" description="Disordered" evidence="2">
    <location>
        <begin position="1"/>
        <end position="23"/>
    </location>
</feature>
<reference evidence="5" key="1">
    <citation type="submission" date="2020-05" db="EMBL/GenBank/DDBJ databases">
        <title>Mycena genomes resolve the evolution of fungal bioluminescence.</title>
        <authorList>
            <person name="Tsai I.J."/>
        </authorList>
    </citation>
    <scope>NUCLEOTIDE SEQUENCE</scope>
    <source>
        <strain evidence="5">CCC161011</strain>
    </source>
</reference>
<evidence type="ECO:0000259" key="4">
    <source>
        <dbReference type="Pfam" id="PF02894"/>
    </source>
</evidence>
<dbReference type="InterPro" id="IPR036291">
    <property type="entry name" value="NAD(P)-bd_dom_sf"/>
</dbReference>
<dbReference type="SUPFAM" id="SSF51735">
    <property type="entry name" value="NAD(P)-binding Rossmann-fold domains"/>
    <property type="match status" value="1"/>
</dbReference>
<dbReference type="OrthoDB" id="408743at2759"/>
<gene>
    <name evidence="5" type="ORF">MVEN_00510300</name>
</gene>